<proteinExistence type="predicted"/>
<dbReference type="Proteomes" id="UP001227162">
    <property type="component" value="Unassembled WGS sequence"/>
</dbReference>
<gene>
    <name evidence="1" type="ORF">NOI20_05155</name>
</gene>
<comment type="caution">
    <text evidence="1">The sequence shown here is derived from an EMBL/GenBank/DDBJ whole genome shotgun (WGS) entry which is preliminary data.</text>
</comment>
<reference evidence="1" key="2">
    <citation type="submission" date="2023-04" db="EMBL/GenBank/DDBJ databases">
        <title>'Rhodoalgimonas zhirmunskyi' gen. nov., isolated from a red alga.</title>
        <authorList>
            <person name="Nedashkovskaya O.I."/>
            <person name="Otstavnykh N.Y."/>
            <person name="Bystritskaya E.P."/>
            <person name="Balabanova L.A."/>
            <person name="Isaeva M.P."/>
        </authorList>
    </citation>
    <scope>NUCLEOTIDE SEQUENCE</scope>
    <source>
        <strain evidence="1">10Alg 79</strain>
    </source>
</reference>
<name>A0AAJ1U4F8_9RHOB</name>
<reference evidence="1" key="1">
    <citation type="submission" date="2022-07" db="EMBL/GenBank/DDBJ databases">
        <authorList>
            <person name="Otstavnykh N."/>
            <person name="Isaeva M."/>
            <person name="Bystritskaya E."/>
        </authorList>
    </citation>
    <scope>NUCLEOTIDE SEQUENCE</scope>
    <source>
        <strain evidence="1">10Alg 79</strain>
    </source>
</reference>
<protein>
    <submittedName>
        <fullName evidence="1">Uncharacterized protein</fullName>
    </submittedName>
</protein>
<dbReference type="RefSeq" id="WP_317625077.1">
    <property type="nucleotide sequence ID" value="NZ_JANFFA010000001.1"/>
</dbReference>
<sequence length="235" mass="25029">MRRLLLSHRALALAMAVLIVLCPGFPGGTGGQATAGPWPREKGHGFLASATQVDAAAFEGPYGVYSTVYLEYGLGRNWTVGMDIGHGISGKHKLIAFLRHPVFQGESGLIAALEIGGGTVAGEPTIRPGFSLGKGLSFTNGRSGWLSLETYGELRLVSRRTDFKADATFGVTHSDRFKTIWQLQGGVSSGDPSFLRLAPSVVVRTGRQSHVELGASADIYGGDRLGLKIGLWRDF</sequence>
<dbReference type="EMBL" id="JANFFA010000001">
    <property type="protein sequence ID" value="MDQ2093490.1"/>
    <property type="molecule type" value="Genomic_DNA"/>
</dbReference>
<evidence type="ECO:0000313" key="2">
    <source>
        <dbReference type="Proteomes" id="UP001227162"/>
    </source>
</evidence>
<keyword evidence="2" id="KW-1185">Reference proteome</keyword>
<evidence type="ECO:0000313" key="1">
    <source>
        <dbReference type="EMBL" id="MDQ2093490.1"/>
    </source>
</evidence>
<accession>A0AAJ1U4F8</accession>
<organism evidence="1 2">
    <name type="scientific">Rhodalgimonas zhirmunskyi</name>
    <dbReference type="NCBI Taxonomy" id="2964767"/>
    <lineage>
        <taxon>Bacteria</taxon>
        <taxon>Pseudomonadati</taxon>
        <taxon>Pseudomonadota</taxon>
        <taxon>Alphaproteobacteria</taxon>
        <taxon>Rhodobacterales</taxon>
        <taxon>Roseobacteraceae</taxon>
        <taxon>Rhodalgimonas</taxon>
    </lineage>
</organism>
<dbReference type="AlphaFoldDB" id="A0AAJ1U4F8"/>